<proteinExistence type="predicted"/>
<gene>
    <name evidence="1" type="ORF">S12H4_26737</name>
</gene>
<organism evidence="1">
    <name type="scientific">marine sediment metagenome</name>
    <dbReference type="NCBI Taxonomy" id="412755"/>
    <lineage>
        <taxon>unclassified sequences</taxon>
        <taxon>metagenomes</taxon>
        <taxon>ecological metagenomes</taxon>
    </lineage>
</organism>
<protein>
    <submittedName>
        <fullName evidence="1">Uncharacterized protein</fullName>
    </submittedName>
</protein>
<comment type="caution">
    <text evidence="1">The sequence shown here is derived from an EMBL/GenBank/DDBJ whole genome shotgun (WGS) entry which is preliminary data.</text>
</comment>
<dbReference type="AlphaFoldDB" id="X1TKV6"/>
<name>X1TKV6_9ZZZZ</name>
<accession>X1TKV6</accession>
<sequence length="35" mass="4133">MNEEWILQAKETRRLFSNATWVPLRATVEDKKGDV</sequence>
<evidence type="ECO:0000313" key="1">
    <source>
        <dbReference type="EMBL" id="GAI91966.1"/>
    </source>
</evidence>
<dbReference type="EMBL" id="BARW01015199">
    <property type="protein sequence ID" value="GAI91966.1"/>
    <property type="molecule type" value="Genomic_DNA"/>
</dbReference>
<reference evidence="1" key="1">
    <citation type="journal article" date="2014" name="Front. Microbiol.">
        <title>High frequency of phylogenetically diverse reductive dehalogenase-homologous genes in deep subseafloor sedimentary metagenomes.</title>
        <authorList>
            <person name="Kawai M."/>
            <person name="Futagami T."/>
            <person name="Toyoda A."/>
            <person name="Takaki Y."/>
            <person name="Nishi S."/>
            <person name="Hori S."/>
            <person name="Arai W."/>
            <person name="Tsubouchi T."/>
            <person name="Morono Y."/>
            <person name="Uchiyama I."/>
            <person name="Ito T."/>
            <person name="Fujiyama A."/>
            <person name="Inagaki F."/>
            <person name="Takami H."/>
        </authorList>
    </citation>
    <scope>NUCLEOTIDE SEQUENCE</scope>
    <source>
        <strain evidence="1">Expedition CK06-06</strain>
    </source>
</reference>
<feature type="non-terminal residue" evidence="1">
    <location>
        <position position="35"/>
    </location>
</feature>